<protein>
    <recommendedName>
        <fullName evidence="3">DUF3050 domain-containing protein</fullName>
    </recommendedName>
</protein>
<gene>
    <name evidence="1" type="ORF">SAMN05660236_3523</name>
</gene>
<name>A0A1T5LMH2_9BACT</name>
<evidence type="ECO:0000313" key="2">
    <source>
        <dbReference type="Proteomes" id="UP000190961"/>
    </source>
</evidence>
<dbReference type="OrthoDB" id="9791270at2"/>
<dbReference type="EMBL" id="FUZU01000002">
    <property type="protein sequence ID" value="SKC77152.1"/>
    <property type="molecule type" value="Genomic_DNA"/>
</dbReference>
<dbReference type="RefSeq" id="WP_079688035.1">
    <property type="nucleotide sequence ID" value="NZ_FUZU01000002.1"/>
</dbReference>
<dbReference type="Proteomes" id="UP000190961">
    <property type="component" value="Unassembled WGS sequence"/>
</dbReference>
<evidence type="ECO:0000313" key="1">
    <source>
        <dbReference type="EMBL" id="SKC77152.1"/>
    </source>
</evidence>
<dbReference type="Pfam" id="PF11251">
    <property type="entry name" value="DUF3050"/>
    <property type="match status" value="1"/>
</dbReference>
<dbReference type="SUPFAM" id="SSF48613">
    <property type="entry name" value="Heme oxygenase-like"/>
    <property type="match status" value="1"/>
</dbReference>
<keyword evidence="2" id="KW-1185">Reference proteome</keyword>
<dbReference type="InterPro" id="IPR024423">
    <property type="entry name" value="DUF3050"/>
</dbReference>
<evidence type="ECO:0008006" key="3">
    <source>
        <dbReference type="Google" id="ProtNLM"/>
    </source>
</evidence>
<dbReference type="InterPro" id="IPR016084">
    <property type="entry name" value="Haem_Oase-like_multi-hlx"/>
</dbReference>
<reference evidence="1 2" key="1">
    <citation type="submission" date="2017-02" db="EMBL/GenBank/DDBJ databases">
        <authorList>
            <person name="Peterson S.W."/>
        </authorList>
    </citation>
    <scope>NUCLEOTIDE SEQUENCE [LARGE SCALE GENOMIC DNA]</scope>
    <source>
        <strain evidence="1 2">DSM 25262</strain>
    </source>
</reference>
<sequence length="264" mass="30235">MTNNLSRLKEEIEPLRQQLINHPIYRKINTLHDLNVFMDHHVFAVWDFMSLLKSLQRQLTCIDIPWIPTGNAATRYLINEIVTGEESDVDQEGNRVSHFELYLQAMKQAGCNISIITSLTDKLQKGLSLPIALQDRAIPQPALDFIQNTFDTINSGKSFLQAAVFTFGREDLIPGMFISLVKEINTQTKDRISIFQYYLERHIEVDGDHHSHLAQEMTIQLCGADEDKWKEATEAVKNSLTARINLWNSIQSEIQKKNKLVSAL</sequence>
<accession>A0A1T5LMH2</accession>
<organism evidence="1 2">
    <name type="scientific">Ohtaekwangia koreensis</name>
    <dbReference type="NCBI Taxonomy" id="688867"/>
    <lineage>
        <taxon>Bacteria</taxon>
        <taxon>Pseudomonadati</taxon>
        <taxon>Bacteroidota</taxon>
        <taxon>Cytophagia</taxon>
        <taxon>Cytophagales</taxon>
        <taxon>Fulvivirgaceae</taxon>
        <taxon>Ohtaekwangia</taxon>
    </lineage>
</organism>
<dbReference type="AlphaFoldDB" id="A0A1T5LMH2"/>
<proteinExistence type="predicted"/>
<dbReference type="Gene3D" id="1.20.910.10">
    <property type="entry name" value="Heme oxygenase-like"/>
    <property type="match status" value="1"/>
</dbReference>